<gene>
    <name evidence="1" type="ORF">KC678_05845</name>
</gene>
<proteinExistence type="predicted"/>
<name>A0A955RHD4_9BACT</name>
<accession>A0A955RHD4</accession>
<dbReference type="Proteomes" id="UP000775877">
    <property type="component" value="Unassembled WGS sequence"/>
</dbReference>
<comment type="caution">
    <text evidence="1">The sequence shown here is derived from an EMBL/GenBank/DDBJ whole genome shotgun (WGS) entry which is preliminary data.</text>
</comment>
<dbReference type="EMBL" id="JAGQLJ010000181">
    <property type="protein sequence ID" value="MCA9381763.1"/>
    <property type="molecule type" value="Genomic_DNA"/>
</dbReference>
<reference evidence="1" key="1">
    <citation type="submission" date="2020-04" db="EMBL/GenBank/DDBJ databases">
        <authorList>
            <person name="Zhang T."/>
        </authorList>
    </citation>
    <scope>NUCLEOTIDE SEQUENCE</scope>
    <source>
        <strain evidence="1">HKST-UBA13</strain>
    </source>
</reference>
<organism evidence="1 2">
    <name type="scientific">Candidatus Dojkabacteria bacterium</name>
    <dbReference type="NCBI Taxonomy" id="2099670"/>
    <lineage>
        <taxon>Bacteria</taxon>
        <taxon>Candidatus Dojkabacteria</taxon>
    </lineage>
</organism>
<evidence type="ECO:0000313" key="1">
    <source>
        <dbReference type="EMBL" id="MCA9381763.1"/>
    </source>
</evidence>
<dbReference type="AlphaFoldDB" id="A0A955RHD4"/>
<reference evidence="1" key="2">
    <citation type="journal article" date="2021" name="Microbiome">
        <title>Successional dynamics and alternative stable states in a saline activated sludge microbial community over 9 years.</title>
        <authorList>
            <person name="Wang Y."/>
            <person name="Ye J."/>
            <person name="Ju F."/>
            <person name="Liu L."/>
            <person name="Boyd J.A."/>
            <person name="Deng Y."/>
            <person name="Parks D.H."/>
            <person name="Jiang X."/>
            <person name="Yin X."/>
            <person name="Woodcroft B.J."/>
            <person name="Tyson G.W."/>
            <person name="Hugenholtz P."/>
            <person name="Polz M.F."/>
            <person name="Zhang T."/>
        </authorList>
    </citation>
    <scope>NUCLEOTIDE SEQUENCE</scope>
    <source>
        <strain evidence="1">HKST-UBA13</strain>
    </source>
</reference>
<protein>
    <submittedName>
        <fullName evidence="1">Uncharacterized protein</fullName>
    </submittedName>
</protein>
<evidence type="ECO:0000313" key="2">
    <source>
        <dbReference type="Proteomes" id="UP000775877"/>
    </source>
</evidence>
<sequence>MSKKNLTDGALGLSKSDSKYFLNFNEGEKDSNLTSRLKEQNAAHSSFLKESDRLLQQDIDNYNQSLNVVNPIFESVIIPNNTCIVRLARLPHIDPDTGFAIPRIMHRPSRSGADIQGEVVTDENPYYNFGYVMKSGSDWVPENRYVQLANDAVRQMFDRGEGKYMYVLENGFKFWDQDPNKDSLERFVFIRDFLVNMVFDEKYEPKFN</sequence>